<keyword evidence="1" id="KW-0489">Methyltransferase</keyword>
<evidence type="ECO:0000313" key="3">
    <source>
        <dbReference type="WBParaSite" id="EgrG_000850500"/>
    </source>
</evidence>
<gene>
    <name evidence="1" type="ORF">EgrG_000850500</name>
</gene>
<dbReference type="GO" id="GO:0032259">
    <property type="term" value="P:methylation"/>
    <property type="evidence" value="ECO:0007669"/>
    <property type="project" value="UniProtKB-KW"/>
</dbReference>
<evidence type="ECO:0000313" key="1">
    <source>
        <dbReference type="EMBL" id="CDS16089.1"/>
    </source>
</evidence>
<sequence length="549" mass="62471">MHVVTIEIRLSRVCGGPHYGSQNLLSPFQRIPATVLQNISSFLDYISWYSIQSIDSAWRAYPPRVLTFVDSSSSEDFWSSSNIKSQCRFHSICSDSFYGGVVKPGGSCSVLLRILRLRPKCFLKLTHIDLTGQCQHPLQVTSLFSTRTVVLFPCLKSVALRLVIDPPYPHAGQNSTDKSMAPPNLEDLALRITCCFRCEDNALDSLHPLITKVKRLQWIIEDDPISKFISRFPWPLSTLQDLETSKPIIDHMSALSRNNLQVLMPNLIWVAIRTDGSTLTIGGRNKINDFSKTYSHLEPIVLRSCMNSVYFKSALLTERVEYKAHNMLIAADDLRAMGNLANVTAFTMRCLSWNLETCRCLEFFPVLKSCGKLVDLTLPKELLMAWSQDMKFREAFIAMSRVYCFPSVRRLHFASCDPISTINSVASPEILEGESCDSIFVNVFRIFPNAKTLIIDPVPYFHCGSAFLHLTAFTQLKKLLIAHSRRLCFDTSTRRLGLWKWLPGCKTLEVFMLYTQQLNWLEERTDNGLLLCIQKNQSLRFRINIVNNG</sequence>
<dbReference type="EMBL" id="LK028576">
    <property type="protein sequence ID" value="CDS16089.1"/>
    <property type="molecule type" value="Genomic_DNA"/>
</dbReference>
<accession>A0A068WCB9</accession>
<reference evidence="1" key="2">
    <citation type="submission" date="2014-06" db="EMBL/GenBank/DDBJ databases">
        <authorList>
            <person name="Aslett M."/>
        </authorList>
    </citation>
    <scope>NUCLEOTIDE SEQUENCE</scope>
</reference>
<keyword evidence="1" id="KW-0808">Transferase</keyword>
<dbReference type="GO" id="GO:0008168">
    <property type="term" value="F:methyltransferase activity"/>
    <property type="evidence" value="ECO:0007669"/>
    <property type="project" value="UniProtKB-KW"/>
</dbReference>
<protein>
    <submittedName>
        <fullName evidence="1 3">DNA methylase N 6 adenine specific</fullName>
    </submittedName>
</protein>
<evidence type="ECO:0000313" key="2">
    <source>
        <dbReference type="Proteomes" id="UP000492820"/>
    </source>
</evidence>
<dbReference type="WBParaSite" id="EgrG_000850500">
    <property type="protein sequence ID" value="EgrG_000850500"/>
    <property type="gene ID" value="EgrG_000850500"/>
</dbReference>
<organism evidence="1">
    <name type="scientific">Echinococcus granulosus</name>
    <name type="common">Hydatid tapeworm</name>
    <dbReference type="NCBI Taxonomy" id="6210"/>
    <lineage>
        <taxon>Eukaryota</taxon>
        <taxon>Metazoa</taxon>
        <taxon>Spiralia</taxon>
        <taxon>Lophotrochozoa</taxon>
        <taxon>Platyhelminthes</taxon>
        <taxon>Cestoda</taxon>
        <taxon>Eucestoda</taxon>
        <taxon>Cyclophyllidea</taxon>
        <taxon>Taeniidae</taxon>
        <taxon>Echinococcus</taxon>
        <taxon>Echinococcus granulosus group</taxon>
    </lineage>
</organism>
<name>A0A068WCB9_ECHGR</name>
<proteinExistence type="predicted"/>
<reference evidence="3" key="3">
    <citation type="submission" date="2020-10" db="UniProtKB">
        <authorList>
            <consortium name="WormBaseParasite"/>
        </authorList>
    </citation>
    <scope>IDENTIFICATION</scope>
</reference>
<dbReference type="AlphaFoldDB" id="A0A068WCB9"/>
<dbReference type="Proteomes" id="UP000492820">
    <property type="component" value="Unassembled WGS sequence"/>
</dbReference>
<reference evidence="1 2" key="1">
    <citation type="journal article" date="2013" name="Nature">
        <title>The genomes of four tapeworm species reveal adaptations to parasitism.</title>
        <authorList>
            <person name="Tsai I.J."/>
            <person name="Zarowiecki M."/>
            <person name="Holroyd N."/>
            <person name="Garciarrubio A."/>
            <person name="Sanchez-Flores A."/>
            <person name="Brooks K.L."/>
            <person name="Tracey A."/>
            <person name="Bobes R.J."/>
            <person name="Fragoso G."/>
            <person name="Sciutto E."/>
            <person name="Aslett M."/>
            <person name="Beasley H."/>
            <person name="Bennett H.M."/>
            <person name="Cai J."/>
            <person name="Camicia F."/>
            <person name="Clark R."/>
            <person name="Cucher M."/>
            <person name="De Silva N."/>
            <person name="Day T.A."/>
            <person name="Deplazes P."/>
            <person name="Estrada K."/>
            <person name="Fernandez C."/>
            <person name="Holland P.W."/>
            <person name="Hou J."/>
            <person name="Hu S."/>
            <person name="Huckvale T."/>
            <person name="Hung S.S."/>
            <person name="Kamenetzky L."/>
            <person name="Keane J.A."/>
            <person name="Kiss F."/>
            <person name="Koziol U."/>
            <person name="Lambert O."/>
            <person name="Liu K."/>
            <person name="Luo X."/>
            <person name="Luo Y."/>
            <person name="Macchiaroli N."/>
            <person name="Nichol S."/>
            <person name="Paps J."/>
            <person name="Parkinson J."/>
            <person name="Pouchkina-Stantcheva N."/>
            <person name="Riddiford N."/>
            <person name="Rosenzvit M."/>
            <person name="Salinas G."/>
            <person name="Wasmuth J.D."/>
            <person name="Zamanian M."/>
            <person name="Zheng Y."/>
            <person name="Cai X."/>
            <person name="Soberon X."/>
            <person name="Olson P.D."/>
            <person name="Laclette J.P."/>
            <person name="Brehm K."/>
            <person name="Berriman M."/>
            <person name="Garciarrubio A."/>
            <person name="Bobes R.J."/>
            <person name="Fragoso G."/>
            <person name="Sanchez-Flores A."/>
            <person name="Estrada K."/>
            <person name="Cevallos M.A."/>
            <person name="Morett E."/>
            <person name="Gonzalez V."/>
            <person name="Portillo T."/>
            <person name="Ochoa-Leyva A."/>
            <person name="Jose M.V."/>
            <person name="Sciutto E."/>
            <person name="Landa A."/>
            <person name="Jimenez L."/>
            <person name="Valdes V."/>
            <person name="Carrero J.C."/>
            <person name="Larralde C."/>
            <person name="Morales-Montor J."/>
            <person name="Limon-Lason J."/>
            <person name="Soberon X."/>
            <person name="Laclette J.P."/>
        </authorList>
    </citation>
    <scope>NUCLEOTIDE SEQUENCE [LARGE SCALE GENOMIC DNA]</scope>
</reference>